<dbReference type="GO" id="GO:0005829">
    <property type="term" value="C:cytosol"/>
    <property type="evidence" value="ECO:0007669"/>
    <property type="project" value="TreeGrafter"/>
</dbReference>
<dbReference type="OrthoDB" id="9773910at2"/>
<dbReference type="InterPro" id="IPR023214">
    <property type="entry name" value="HAD_sf"/>
</dbReference>
<proteinExistence type="predicted"/>
<organism evidence="1 2">
    <name type="scientific">Aggregatibacter aphrophilus ATCC 33389</name>
    <dbReference type="NCBI Taxonomy" id="985008"/>
    <lineage>
        <taxon>Bacteria</taxon>
        <taxon>Pseudomonadati</taxon>
        <taxon>Pseudomonadota</taxon>
        <taxon>Gammaproteobacteria</taxon>
        <taxon>Pasteurellales</taxon>
        <taxon>Pasteurellaceae</taxon>
        <taxon>Aggregatibacter</taxon>
    </lineage>
</organism>
<evidence type="ECO:0000313" key="1">
    <source>
        <dbReference type="EMBL" id="VEF43038.1"/>
    </source>
</evidence>
<dbReference type="Pfam" id="PF00702">
    <property type="entry name" value="Hydrolase"/>
    <property type="match status" value="1"/>
</dbReference>
<dbReference type="AlphaFoldDB" id="A0A448F9H9"/>
<dbReference type="GO" id="GO:0008967">
    <property type="term" value="F:phosphoglycolate phosphatase activity"/>
    <property type="evidence" value="ECO:0007669"/>
    <property type="project" value="TreeGrafter"/>
</dbReference>
<reference evidence="1 2" key="1">
    <citation type="submission" date="2018-12" db="EMBL/GenBank/DDBJ databases">
        <authorList>
            <consortium name="Pathogen Informatics"/>
        </authorList>
    </citation>
    <scope>NUCLEOTIDE SEQUENCE [LARGE SCALE GENOMIC DNA]</scope>
    <source>
        <strain evidence="1 2">NCTC5906</strain>
    </source>
</reference>
<dbReference type="Proteomes" id="UP000272690">
    <property type="component" value="Chromosome"/>
</dbReference>
<dbReference type="CDD" id="cd01427">
    <property type="entry name" value="HAD_like"/>
    <property type="match status" value="1"/>
</dbReference>
<dbReference type="PANTHER" id="PTHR43434:SF3">
    <property type="entry name" value="GMP_IMP NUCLEOTIDASE YRFG"/>
    <property type="match status" value="1"/>
</dbReference>
<dbReference type="PANTHER" id="PTHR43434">
    <property type="entry name" value="PHOSPHOGLYCOLATE PHOSPHATASE"/>
    <property type="match status" value="1"/>
</dbReference>
<dbReference type="SFLD" id="SFLDS00003">
    <property type="entry name" value="Haloacid_Dehalogenase"/>
    <property type="match status" value="1"/>
</dbReference>
<sequence>MNRKKLNWQAIDTVILDLDGTLIDLYFDHRFWKNVVPQAYAQKFNLSVEQSRELIHHRYQQVEFSMQWYCIDFWEESLNLPLRELMQQQREYIKVRSDVYPFLQAARERRKKLILLTDSHPFSLEEKLKHCDLAPHFDLLLSSHQFNAPKVEQSLWHSLQQFSPFDPQRTLFIDDTEPVLDSAKQFGIAYTIGVENPDSTLSDKTFARHCSVKNYRTLI</sequence>
<dbReference type="NCBIfam" id="TIGR01509">
    <property type="entry name" value="HAD-SF-IA-v3"/>
    <property type="match status" value="1"/>
</dbReference>
<dbReference type="InterPro" id="IPR006439">
    <property type="entry name" value="HAD-SF_hydro_IA"/>
</dbReference>
<dbReference type="NCBIfam" id="NF011564">
    <property type="entry name" value="PRK14988.1"/>
    <property type="match status" value="1"/>
</dbReference>
<dbReference type="SUPFAM" id="SSF56784">
    <property type="entry name" value="HAD-like"/>
    <property type="match status" value="1"/>
</dbReference>
<dbReference type="SFLD" id="SFLDG01129">
    <property type="entry name" value="C1.5:_HAD__Beta-PGM__Phosphata"/>
    <property type="match status" value="1"/>
</dbReference>
<name>A0A448F9H9_AGGAP</name>
<dbReference type="GO" id="GO:0006281">
    <property type="term" value="P:DNA repair"/>
    <property type="evidence" value="ECO:0007669"/>
    <property type="project" value="TreeGrafter"/>
</dbReference>
<dbReference type="RefSeq" id="WP_005704669.1">
    <property type="nucleotide sequence ID" value="NZ_AEWB02000020.1"/>
</dbReference>
<evidence type="ECO:0000313" key="2">
    <source>
        <dbReference type="Proteomes" id="UP000272690"/>
    </source>
</evidence>
<gene>
    <name evidence="1" type="ORF">NCTC5906_01262</name>
</gene>
<dbReference type="GeneID" id="49635673"/>
<dbReference type="EMBL" id="LR134327">
    <property type="protein sequence ID" value="VEF43038.1"/>
    <property type="molecule type" value="Genomic_DNA"/>
</dbReference>
<accession>A0A448F9H9</accession>
<dbReference type="Gene3D" id="3.40.50.1000">
    <property type="entry name" value="HAD superfamily/HAD-like"/>
    <property type="match status" value="1"/>
</dbReference>
<protein>
    <submittedName>
        <fullName evidence="1">GMP/IMP nucleotidase</fullName>
    </submittedName>
</protein>
<dbReference type="InterPro" id="IPR050155">
    <property type="entry name" value="HAD-like_hydrolase_sf"/>
</dbReference>
<dbReference type="InterPro" id="IPR036412">
    <property type="entry name" value="HAD-like_sf"/>
</dbReference>